<evidence type="ECO:0000256" key="1">
    <source>
        <dbReference type="ARBA" id="ARBA00023015"/>
    </source>
</evidence>
<dbReference type="InterPro" id="IPR036388">
    <property type="entry name" value="WH-like_DNA-bd_sf"/>
</dbReference>
<evidence type="ECO:0000313" key="7">
    <source>
        <dbReference type="Proteomes" id="UP000233375"/>
    </source>
</evidence>
<feature type="domain" description="HTH iclR-type" evidence="4">
    <location>
        <begin position="1"/>
        <end position="61"/>
    </location>
</feature>
<dbReference type="Pfam" id="PF01614">
    <property type="entry name" value="IclR_C"/>
    <property type="match status" value="1"/>
</dbReference>
<dbReference type="GO" id="GO:0003677">
    <property type="term" value="F:DNA binding"/>
    <property type="evidence" value="ECO:0007669"/>
    <property type="project" value="UniProtKB-KW"/>
</dbReference>
<evidence type="ECO:0008006" key="8">
    <source>
        <dbReference type="Google" id="ProtNLM"/>
    </source>
</evidence>
<organism evidence="6 7">
    <name type="scientific">Niallia nealsonii</name>
    <dbReference type="NCBI Taxonomy" id="115979"/>
    <lineage>
        <taxon>Bacteria</taxon>
        <taxon>Bacillati</taxon>
        <taxon>Bacillota</taxon>
        <taxon>Bacilli</taxon>
        <taxon>Bacillales</taxon>
        <taxon>Bacillaceae</taxon>
        <taxon>Niallia</taxon>
    </lineage>
</organism>
<dbReference type="SUPFAM" id="SSF46785">
    <property type="entry name" value="Winged helix' DNA-binding domain"/>
    <property type="match status" value="1"/>
</dbReference>
<dbReference type="PROSITE" id="PS51078">
    <property type="entry name" value="ICLR_ED"/>
    <property type="match status" value="1"/>
</dbReference>
<dbReference type="GO" id="GO:0003700">
    <property type="term" value="F:DNA-binding transcription factor activity"/>
    <property type="evidence" value="ECO:0007669"/>
    <property type="project" value="TreeGrafter"/>
</dbReference>
<proteinExistence type="predicted"/>
<name>A0A2N0Z5J2_9BACI</name>
<dbReference type="InterPro" id="IPR014757">
    <property type="entry name" value="Tscrpt_reg_IclR_C"/>
</dbReference>
<comment type="caution">
    <text evidence="6">The sequence shown here is derived from an EMBL/GenBank/DDBJ whole genome shotgun (WGS) entry which is preliminary data.</text>
</comment>
<keyword evidence="2" id="KW-0238">DNA-binding</keyword>
<dbReference type="CDD" id="cd00090">
    <property type="entry name" value="HTH_ARSR"/>
    <property type="match status" value="1"/>
</dbReference>
<gene>
    <name evidence="6" type="ORF">CWS01_05855</name>
</gene>
<evidence type="ECO:0000313" key="6">
    <source>
        <dbReference type="EMBL" id="PKG24770.1"/>
    </source>
</evidence>
<evidence type="ECO:0000256" key="3">
    <source>
        <dbReference type="ARBA" id="ARBA00023163"/>
    </source>
</evidence>
<evidence type="ECO:0000259" key="5">
    <source>
        <dbReference type="PROSITE" id="PS51078"/>
    </source>
</evidence>
<keyword evidence="7" id="KW-1185">Reference proteome</keyword>
<dbReference type="Gene3D" id="3.30.450.40">
    <property type="match status" value="1"/>
</dbReference>
<evidence type="ECO:0000259" key="4">
    <source>
        <dbReference type="PROSITE" id="PS51077"/>
    </source>
</evidence>
<dbReference type="SMART" id="SM00346">
    <property type="entry name" value="HTH_ICLR"/>
    <property type="match status" value="1"/>
</dbReference>
<dbReference type="GO" id="GO:0045892">
    <property type="term" value="P:negative regulation of DNA-templated transcription"/>
    <property type="evidence" value="ECO:0007669"/>
    <property type="project" value="TreeGrafter"/>
</dbReference>
<keyword evidence="3" id="KW-0804">Transcription</keyword>
<dbReference type="Proteomes" id="UP000233375">
    <property type="component" value="Unassembled WGS sequence"/>
</dbReference>
<dbReference type="PROSITE" id="PS51077">
    <property type="entry name" value="HTH_ICLR"/>
    <property type="match status" value="1"/>
</dbReference>
<protein>
    <recommendedName>
        <fullName evidence="8">IclR family transcriptional regulator</fullName>
    </recommendedName>
</protein>
<dbReference type="Gene3D" id="1.10.10.10">
    <property type="entry name" value="Winged helix-like DNA-binding domain superfamily/Winged helix DNA-binding domain"/>
    <property type="match status" value="1"/>
</dbReference>
<accession>A0A2N0Z5J2</accession>
<dbReference type="InterPro" id="IPR005471">
    <property type="entry name" value="Tscrpt_reg_IclR_N"/>
</dbReference>
<keyword evidence="1" id="KW-0805">Transcription regulation</keyword>
<dbReference type="OrthoDB" id="9778379at2"/>
<dbReference type="EMBL" id="PISE01000011">
    <property type="protein sequence ID" value="PKG24770.1"/>
    <property type="molecule type" value="Genomic_DNA"/>
</dbReference>
<dbReference type="InterPro" id="IPR050707">
    <property type="entry name" value="HTH_MetabolicPath_Reg"/>
</dbReference>
<reference evidence="6 7" key="1">
    <citation type="journal article" date="2003" name="Int. J. Syst. Evol. Microbiol.">
        <title>Bacillus nealsonii sp. nov., isolated from a spacecraft-assembly facility, whose spores are gamma-radiation resistant.</title>
        <authorList>
            <person name="Venkateswaran K."/>
            <person name="Kempf M."/>
            <person name="Chen F."/>
            <person name="Satomi M."/>
            <person name="Nicholson W."/>
            <person name="Kern R."/>
        </authorList>
    </citation>
    <scope>NUCLEOTIDE SEQUENCE [LARGE SCALE GENOMIC DNA]</scope>
    <source>
        <strain evidence="6 7">FO-92</strain>
    </source>
</reference>
<dbReference type="InterPro" id="IPR029016">
    <property type="entry name" value="GAF-like_dom_sf"/>
</dbReference>
<evidence type="ECO:0000256" key="2">
    <source>
        <dbReference type="ARBA" id="ARBA00023125"/>
    </source>
</evidence>
<dbReference type="PANTHER" id="PTHR30136:SF7">
    <property type="entry name" value="HTH-TYPE TRANSCRIPTIONAL REGULATOR KDGR-RELATED"/>
    <property type="match status" value="1"/>
</dbReference>
<dbReference type="RefSeq" id="WP_101176247.1">
    <property type="nucleotide sequence ID" value="NZ_PISE01000011.1"/>
</dbReference>
<feature type="domain" description="IclR-ED" evidence="5">
    <location>
        <begin position="62"/>
        <end position="243"/>
    </location>
</feature>
<sequence length="243" mass="28158">MSLEKALDILELYNFDHTTYSVAEMAEKLNQPQSSVYRHLKVLKNRGYIREDKEDMYKLGYKILYFSKIIRDDTNLLHVTREEMIRLRDATKETIILSIRSGYHAVCLDTISSLQPINVSSKQGAIVPIHCGASSKVLLAYMDEKFIDQLYELNVVERYTENTICDREELLKELEDIRRKGYAYSESEIDWGVSTYSVPIFDFNGSLITSLSVAFPSERIKDIDSQFLIHQLKESASNIEKYL</sequence>
<dbReference type="PANTHER" id="PTHR30136">
    <property type="entry name" value="HELIX-TURN-HELIX TRANSCRIPTIONAL REGULATOR, ICLR FAMILY"/>
    <property type="match status" value="1"/>
</dbReference>
<dbReference type="InterPro" id="IPR036390">
    <property type="entry name" value="WH_DNA-bd_sf"/>
</dbReference>
<dbReference type="InterPro" id="IPR011991">
    <property type="entry name" value="ArsR-like_HTH"/>
</dbReference>
<dbReference type="SUPFAM" id="SSF55781">
    <property type="entry name" value="GAF domain-like"/>
    <property type="match status" value="1"/>
</dbReference>
<dbReference type="AlphaFoldDB" id="A0A2N0Z5J2"/>
<dbReference type="Pfam" id="PF09339">
    <property type="entry name" value="HTH_IclR"/>
    <property type="match status" value="1"/>
</dbReference>